<protein>
    <submittedName>
        <fullName evidence="1">Uncharacterized protein</fullName>
    </submittedName>
</protein>
<dbReference type="PANTHER" id="PTHR31912">
    <property type="entry name" value="IP13529P"/>
    <property type="match status" value="1"/>
</dbReference>
<accession>A0A164RZG4</accession>
<dbReference type="PANTHER" id="PTHR31912:SF34">
    <property type="entry name" value="NOTOCHORD-RELATED PROTEIN"/>
    <property type="match status" value="1"/>
</dbReference>
<evidence type="ECO:0000313" key="1">
    <source>
        <dbReference type="EMBL" id="KZS91021.1"/>
    </source>
</evidence>
<reference evidence="1 2" key="1">
    <citation type="journal article" date="2016" name="Mol. Biol. Evol.">
        <title>Comparative Genomics of Early-Diverging Mushroom-Forming Fungi Provides Insights into the Origins of Lignocellulose Decay Capabilities.</title>
        <authorList>
            <person name="Nagy L.G."/>
            <person name="Riley R."/>
            <person name="Tritt A."/>
            <person name="Adam C."/>
            <person name="Daum C."/>
            <person name="Floudas D."/>
            <person name="Sun H."/>
            <person name="Yadav J.S."/>
            <person name="Pangilinan J."/>
            <person name="Larsson K.H."/>
            <person name="Matsuura K."/>
            <person name="Barry K."/>
            <person name="Labutti K."/>
            <person name="Kuo R."/>
            <person name="Ohm R.A."/>
            <person name="Bhattacharya S.S."/>
            <person name="Shirouzu T."/>
            <person name="Yoshinaga Y."/>
            <person name="Martin F.M."/>
            <person name="Grigoriev I.V."/>
            <person name="Hibbett D.S."/>
        </authorList>
    </citation>
    <scope>NUCLEOTIDE SEQUENCE [LARGE SCALE GENOMIC DNA]</scope>
    <source>
        <strain evidence="1 2">HHB9708</strain>
    </source>
</reference>
<proteinExistence type="predicted"/>
<gene>
    <name evidence="1" type="ORF">SISNIDRAFT_414520</name>
</gene>
<name>A0A164RZG4_9AGAM</name>
<sequence>MRICGAKGVPSLKRLRKKQAELTRQMGLKPKEHLSALGHSYHMNHAADLLALDFANPMVRPHLNLYPVETKVVSETFQADKWLKEVDGDALTPMWADWEEAPYRHFYVNELALRRDGTFVIPLRWLVVENVVHAECYPVVEDREAHIFHVQTGTKPKIPAKELQYNLVDIKNVQGPPRFTECMPNPIRKIANGKPAFSIRIMPWADDVSGNRSKQYNAHTNIYLANLSIPHAKLAQEYFIRFCSTSPDTCALEQFEGMMEDFNGRWHPAFDCQLGQDIIFSVHPHLFPADNPQAQELCSHAGDNHGCRRDLMGGTIEEKETDEGYHAHFSPGVPRSQTDTVAIIHQQFAAAALGVAAAVERIQTDTGIKDRVAQIWIKQMLEKSSAMFKDLTAQDSPNRHPDLRGNKLKGEARKAFKQKIKEDIQEQVLKWVVTQPPERYAALPENSPLRESLRPGDHYNCLMNCQGADPHPDTPLEILHSKLLGDDKYAWFKLTDPWDKKKDEIFATRLQSSNVDGLTIPALRARYILRYKNSLIGKHFKSLQQLAAFHFHEDLCDSKGFDLWKATAELGALLWYPEIDDIDQYLDDLQVLVDNALDIWSMIDPTKILTKVKLHQFTHLKDDIKRFGPAVIFSTEVFECWNAIFRMCSILSNHNSPSRDIAVKTADMERVKHQLSGGWWKNNAGTYVQCGHAIRNFMNTERSLQRRIGWASPAKFGPGSVKLLSKKARRPVDWKEGMGRLWSEDLHPVASEAEAQRKWDHCKFVVAQSGDPCFTQSWIFFKDNATSEVLAGRIFNILQLKGSTTVRIIVEGFNVSGINDPRMNMPVLSPSNRTHIITAQAILFKYNAQHDCKTCKCTVTQGSAL</sequence>
<dbReference type="Proteomes" id="UP000076722">
    <property type="component" value="Unassembled WGS sequence"/>
</dbReference>
<dbReference type="OrthoDB" id="2246127at2759"/>
<evidence type="ECO:0000313" key="2">
    <source>
        <dbReference type="Proteomes" id="UP000076722"/>
    </source>
</evidence>
<dbReference type="EMBL" id="KV419417">
    <property type="protein sequence ID" value="KZS91021.1"/>
    <property type="molecule type" value="Genomic_DNA"/>
</dbReference>
<dbReference type="AlphaFoldDB" id="A0A164RZG4"/>
<dbReference type="STRING" id="1314777.A0A164RZG4"/>
<organism evidence="1 2">
    <name type="scientific">Sistotremastrum niveocremeum HHB9708</name>
    <dbReference type="NCBI Taxonomy" id="1314777"/>
    <lineage>
        <taxon>Eukaryota</taxon>
        <taxon>Fungi</taxon>
        <taxon>Dikarya</taxon>
        <taxon>Basidiomycota</taxon>
        <taxon>Agaricomycotina</taxon>
        <taxon>Agaricomycetes</taxon>
        <taxon>Sistotremastrales</taxon>
        <taxon>Sistotremastraceae</taxon>
        <taxon>Sertulicium</taxon>
        <taxon>Sertulicium niveocremeum</taxon>
    </lineage>
</organism>
<keyword evidence="2" id="KW-1185">Reference proteome</keyword>